<organism evidence="2 3">
    <name type="scientific">Protopolystoma xenopodis</name>
    <dbReference type="NCBI Taxonomy" id="117903"/>
    <lineage>
        <taxon>Eukaryota</taxon>
        <taxon>Metazoa</taxon>
        <taxon>Spiralia</taxon>
        <taxon>Lophotrochozoa</taxon>
        <taxon>Platyhelminthes</taxon>
        <taxon>Monogenea</taxon>
        <taxon>Polyopisthocotylea</taxon>
        <taxon>Polystomatidea</taxon>
        <taxon>Polystomatidae</taxon>
        <taxon>Protopolystoma</taxon>
    </lineage>
</organism>
<dbReference type="AlphaFoldDB" id="A0A3S5AMT6"/>
<sequence length="121" mass="12788">MAELTDDPDYNSGETFENVPSPLSYADNYDNYYGRRLRTSGLSAILQRKLPHDQATATTAAAPVPGGLGIPSILRVSGLLLPRRHQPVSSSATRLPELGEAALADEASESSTSSGMQAPDS</sequence>
<feature type="region of interest" description="Disordered" evidence="1">
    <location>
        <begin position="1"/>
        <end position="24"/>
    </location>
</feature>
<feature type="compositionally biased region" description="Low complexity" evidence="1">
    <location>
        <begin position="98"/>
        <end position="115"/>
    </location>
</feature>
<protein>
    <submittedName>
        <fullName evidence="2">Uncharacterized protein</fullName>
    </submittedName>
</protein>
<dbReference type="EMBL" id="CAAALY010065496">
    <property type="protein sequence ID" value="VEL24040.1"/>
    <property type="molecule type" value="Genomic_DNA"/>
</dbReference>
<accession>A0A3S5AMT6</accession>
<reference evidence="2" key="1">
    <citation type="submission" date="2018-11" db="EMBL/GenBank/DDBJ databases">
        <authorList>
            <consortium name="Pathogen Informatics"/>
        </authorList>
    </citation>
    <scope>NUCLEOTIDE SEQUENCE</scope>
</reference>
<name>A0A3S5AMT6_9PLAT</name>
<proteinExistence type="predicted"/>
<feature type="region of interest" description="Disordered" evidence="1">
    <location>
        <begin position="85"/>
        <end position="121"/>
    </location>
</feature>
<evidence type="ECO:0000313" key="2">
    <source>
        <dbReference type="EMBL" id="VEL24040.1"/>
    </source>
</evidence>
<comment type="caution">
    <text evidence="2">The sequence shown here is derived from an EMBL/GenBank/DDBJ whole genome shotgun (WGS) entry which is preliminary data.</text>
</comment>
<keyword evidence="3" id="KW-1185">Reference proteome</keyword>
<evidence type="ECO:0000313" key="3">
    <source>
        <dbReference type="Proteomes" id="UP000784294"/>
    </source>
</evidence>
<dbReference type="Proteomes" id="UP000784294">
    <property type="component" value="Unassembled WGS sequence"/>
</dbReference>
<evidence type="ECO:0000256" key="1">
    <source>
        <dbReference type="SAM" id="MobiDB-lite"/>
    </source>
</evidence>
<gene>
    <name evidence="2" type="ORF">PXEA_LOCUS17480</name>
</gene>